<dbReference type="InterPro" id="IPR023591">
    <property type="entry name" value="Ribosomal_uS2_flav_dom_sf"/>
</dbReference>
<dbReference type="PANTHER" id="PTHR12534">
    <property type="entry name" value="30S RIBOSOMAL PROTEIN S2 PROKARYOTIC AND ORGANELLAR"/>
    <property type="match status" value="1"/>
</dbReference>
<feature type="compositionally biased region" description="Basic and acidic residues" evidence="2">
    <location>
        <begin position="253"/>
        <end position="263"/>
    </location>
</feature>
<dbReference type="CDD" id="cd01425">
    <property type="entry name" value="RPS2"/>
    <property type="match status" value="1"/>
</dbReference>
<gene>
    <name evidence="3" type="ORF">niasHS_014971</name>
</gene>
<sequence length="274" mass="30675">MTDCRGMASVPMAFEQKVSMAQQQQSMAHVPDRETLRKGKVSPTILKPYIDPTLCSSDPNAFESEVTVGRMFDARVHLGHKVGTLNDNMKWALYGERLGICVFDLEITRHYLLKALEFVRSVAFLGGRFLFVSTNKSSMLMVETMADKLGQYAHTRHWQPGTFTNTKSVFGGPIRLPDTVILLNTLTSAMEAHPALVDSAKMCIPTVAIVDSNSEPNYVCYPIPGNDDSVESVNFFMEMFAKAIQKGRAESDTFLEGAKEKKQQQKRTMGQRRH</sequence>
<proteinExistence type="inferred from homology"/>
<reference evidence="3 4" key="1">
    <citation type="submission" date="2024-10" db="EMBL/GenBank/DDBJ databases">
        <authorList>
            <person name="Kim D."/>
        </authorList>
    </citation>
    <scope>NUCLEOTIDE SEQUENCE [LARGE SCALE GENOMIC DNA]</scope>
    <source>
        <strain evidence="3">Taebaek</strain>
    </source>
</reference>
<comment type="caution">
    <text evidence="3">The sequence shown here is derived from an EMBL/GenBank/DDBJ whole genome shotgun (WGS) entry which is preliminary data.</text>
</comment>
<keyword evidence="4" id="KW-1185">Reference proteome</keyword>
<evidence type="ECO:0008006" key="5">
    <source>
        <dbReference type="Google" id="ProtNLM"/>
    </source>
</evidence>
<feature type="region of interest" description="Disordered" evidence="2">
    <location>
        <begin position="253"/>
        <end position="274"/>
    </location>
</feature>
<dbReference type="HAMAP" id="MF_00291_B">
    <property type="entry name" value="Ribosomal_uS2_B"/>
    <property type="match status" value="1"/>
</dbReference>
<dbReference type="Gene3D" id="3.40.50.10490">
    <property type="entry name" value="Glucose-6-phosphate isomerase like protein, domain 1"/>
    <property type="match status" value="1"/>
</dbReference>
<protein>
    <recommendedName>
        <fullName evidence="5">28S ribosomal protein S2, mitochondrial</fullName>
    </recommendedName>
</protein>
<dbReference type="InterPro" id="IPR001865">
    <property type="entry name" value="Ribosomal_uS2"/>
</dbReference>
<comment type="similarity">
    <text evidence="1">Belongs to the universal ribosomal protein uS2 family.</text>
</comment>
<dbReference type="EMBL" id="JBICCN010000354">
    <property type="protein sequence ID" value="KAL3075242.1"/>
    <property type="molecule type" value="Genomic_DNA"/>
</dbReference>
<dbReference type="InterPro" id="IPR005706">
    <property type="entry name" value="Ribosomal_uS2_bac/mit/plastid"/>
</dbReference>
<dbReference type="Pfam" id="PF00318">
    <property type="entry name" value="Ribosomal_S2"/>
    <property type="match status" value="2"/>
</dbReference>
<dbReference type="PANTHER" id="PTHR12534:SF0">
    <property type="entry name" value="SMALL RIBOSOMAL SUBUNIT PROTEIN US2M"/>
    <property type="match status" value="1"/>
</dbReference>
<evidence type="ECO:0000313" key="4">
    <source>
        <dbReference type="Proteomes" id="UP001620645"/>
    </source>
</evidence>
<organism evidence="3 4">
    <name type="scientific">Heterodera schachtii</name>
    <name type="common">Sugarbeet cyst nematode worm</name>
    <name type="synonym">Tylenchus schachtii</name>
    <dbReference type="NCBI Taxonomy" id="97005"/>
    <lineage>
        <taxon>Eukaryota</taxon>
        <taxon>Metazoa</taxon>
        <taxon>Ecdysozoa</taxon>
        <taxon>Nematoda</taxon>
        <taxon>Chromadorea</taxon>
        <taxon>Rhabditida</taxon>
        <taxon>Tylenchina</taxon>
        <taxon>Tylenchomorpha</taxon>
        <taxon>Tylenchoidea</taxon>
        <taxon>Heteroderidae</taxon>
        <taxon>Heteroderinae</taxon>
        <taxon>Heterodera</taxon>
    </lineage>
</organism>
<evidence type="ECO:0000256" key="1">
    <source>
        <dbReference type="ARBA" id="ARBA00006242"/>
    </source>
</evidence>
<dbReference type="Proteomes" id="UP001620645">
    <property type="component" value="Unassembled WGS sequence"/>
</dbReference>
<evidence type="ECO:0000256" key="2">
    <source>
        <dbReference type="SAM" id="MobiDB-lite"/>
    </source>
</evidence>
<dbReference type="SUPFAM" id="SSF52313">
    <property type="entry name" value="Ribosomal protein S2"/>
    <property type="match status" value="1"/>
</dbReference>
<dbReference type="AlphaFoldDB" id="A0ABD2IB87"/>
<evidence type="ECO:0000313" key="3">
    <source>
        <dbReference type="EMBL" id="KAL3075242.1"/>
    </source>
</evidence>
<accession>A0ABD2IB87</accession>
<dbReference type="PRINTS" id="PR00395">
    <property type="entry name" value="RIBOSOMALS2"/>
</dbReference>
<name>A0ABD2IB87_HETSC</name>